<dbReference type="EMBL" id="WWCR01000018">
    <property type="protein sequence ID" value="MYM73908.1"/>
    <property type="molecule type" value="Genomic_DNA"/>
</dbReference>
<dbReference type="PROSITE" id="PS51257">
    <property type="entry name" value="PROKAR_LIPOPROTEIN"/>
    <property type="match status" value="1"/>
</dbReference>
<proteinExistence type="predicted"/>
<evidence type="ECO:0000256" key="1">
    <source>
        <dbReference type="SAM" id="SignalP"/>
    </source>
</evidence>
<evidence type="ECO:0000313" key="2">
    <source>
        <dbReference type="EMBL" id="MYM73908.1"/>
    </source>
</evidence>
<reference evidence="2 3" key="1">
    <citation type="submission" date="2019-12" db="EMBL/GenBank/DDBJ databases">
        <title>Novel species isolated from a subtropical stream in China.</title>
        <authorList>
            <person name="Lu H."/>
        </authorList>
    </citation>
    <scope>NUCLEOTIDE SEQUENCE [LARGE SCALE GENOMIC DNA]</scope>
    <source>
        <strain evidence="2 3">FT134W</strain>
    </source>
</reference>
<accession>A0A7X4H228</accession>
<feature type="chain" id="PRO_5030977351" evidence="1">
    <location>
        <begin position="21"/>
        <end position="162"/>
    </location>
</feature>
<comment type="caution">
    <text evidence="2">The sequence shown here is derived from an EMBL/GenBank/DDBJ whole genome shotgun (WGS) entry which is preliminary data.</text>
</comment>
<protein>
    <submittedName>
        <fullName evidence="2">Uncharacterized protein</fullName>
    </submittedName>
</protein>
<name>A0A7X4H228_9BURK</name>
<organism evidence="2 3">
    <name type="scientific">Duganella margarita</name>
    <dbReference type="NCBI Taxonomy" id="2692170"/>
    <lineage>
        <taxon>Bacteria</taxon>
        <taxon>Pseudomonadati</taxon>
        <taxon>Pseudomonadota</taxon>
        <taxon>Betaproteobacteria</taxon>
        <taxon>Burkholderiales</taxon>
        <taxon>Oxalobacteraceae</taxon>
        <taxon>Telluria group</taxon>
        <taxon>Duganella</taxon>
    </lineage>
</organism>
<sequence length="162" mass="17015">MAICRSLAAAAFLAAVVACTTTGFGTGVATKAGATAETVPFTWTSKDGGISGSMTASYDGKLYQGRFFQITQSTTADSLAPLWMNWRHGWHDWGYWGAAGPYPTTVFITRYSGKVVASLDAGADHMRCRFHLVDPSRGMGGGGEGECQNSAGQTIRANFAAG</sequence>
<dbReference type="AlphaFoldDB" id="A0A7X4H228"/>
<keyword evidence="1" id="KW-0732">Signal</keyword>
<feature type="signal peptide" evidence="1">
    <location>
        <begin position="1"/>
        <end position="20"/>
    </location>
</feature>
<dbReference type="Proteomes" id="UP000469734">
    <property type="component" value="Unassembled WGS sequence"/>
</dbReference>
<evidence type="ECO:0000313" key="3">
    <source>
        <dbReference type="Proteomes" id="UP000469734"/>
    </source>
</evidence>
<gene>
    <name evidence="2" type="ORF">GTP56_17095</name>
</gene>